<sequence length="232" mass="26140">MDSKSSMTGSLRTQIEITDVFELLPGKVLDVQLNHPVPVRLKIPLIGYVMGQYIILKYPPVVKDTDYEDVLKEGNVAIVRYLLEGDQGKCFAFRATIRSVTKRPDKFLILNYPERIENRQLRMHQRVMTHLPAAISITEVDDTTNQIQGMIVDISLKGCGFTFKAPNETVEVNKRDVVVLVKYANDDLIKIPAKVCNSRNDKGKVSVGIQFFDGDKQVAALLENLFIDTSNI</sequence>
<protein>
    <submittedName>
        <fullName evidence="6">Pilus assembly protein PilZ</fullName>
    </submittedName>
</protein>
<feature type="domain" description="PilZ" evidence="4">
    <location>
        <begin position="120"/>
        <end position="225"/>
    </location>
</feature>
<evidence type="ECO:0000256" key="2">
    <source>
        <dbReference type="ARBA" id="ARBA00022741"/>
    </source>
</evidence>
<keyword evidence="3" id="KW-0975">Bacterial flagellum</keyword>
<evidence type="ECO:0000259" key="5">
    <source>
        <dbReference type="Pfam" id="PF12945"/>
    </source>
</evidence>
<dbReference type="InterPro" id="IPR009926">
    <property type="entry name" value="T3SS_YcgR_PilZN"/>
</dbReference>
<dbReference type="Pfam" id="PF07238">
    <property type="entry name" value="PilZ"/>
    <property type="match status" value="1"/>
</dbReference>
<proteinExistence type="predicted"/>
<dbReference type="Proteomes" id="UP000626370">
    <property type="component" value="Unassembled WGS sequence"/>
</dbReference>
<comment type="caution">
    <text evidence="6">The sequence shown here is derived from an EMBL/GenBank/DDBJ whole genome shotgun (WGS) entry which is preliminary data.</text>
</comment>
<evidence type="ECO:0000256" key="1">
    <source>
        <dbReference type="ARBA" id="ARBA00022636"/>
    </source>
</evidence>
<dbReference type="EMBL" id="BNAH01000013">
    <property type="protein sequence ID" value="GHE98268.1"/>
    <property type="molecule type" value="Genomic_DNA"/>
</dbReference>
<name>A0ABQ3J3N0_9GAMM</name>
<dbReference type="InterPro" id="IPR012349">
    <property type="entry name" value="Split_barrel_FMN-bd"/>
</dbReference>
<feature type="domain" description="Type III secretion system flagellar brake protein YcgR PilZN" evidence="5">
    <location>
        <begin position="25"/>
        <end position="113"/>
    </location>
</feature>
<evidence type="ECO:0000259" key="4">
    <source>
        <dbReference type="Pfam" id="PF07238"/>
    </source>
</evidence>
<evidence type="ECO:0000313" key="6">
    <source>
        <dbReference type="EMBL" id="GHE98268.1"/>
    </source>
</evidence>
<accession>A0ABQ3J3N0</accession>
<evidence type="ECO:0000313" key="7">
    <source>
        <dbReference type="Proteomes" id="UP000626370"/>
    </source>
</evidence>
<keyword evidence="1" id="KW-0973">c-di-GMP</keyword>
<dbReference type="InterPro" id="IPR009875">
    <property type="entry name" value="PilZ_domain"/>
</dbReference>
<reference evidence="7" key="1">
    <citation type="journal article" date="2019" name="Int. J. Syst. Evol. Microbiol.">
        <title>The Global Catalogue of Microorganisms (GCM) 10K type strain sequencing project: providing services to taxonomists for standard genome sequencing and annotation.</title>
        <authorList>
            <consortium name="The Broad Institute Genomics Platform"/>
            <consortium name="The Broad Institute Genome Sequencing Center for Infectious Disease"/>
            <person name="Wu L."/>
            <person name="Ma J."/>
        </authorList>
    </citation>
    <scope>NUCLEOTIDE SEQUENCE [LARGE SCALE GENOMIC DNA]</scope>
    <source>
        <strain evidence="7">CGMCC 1.15922</strain>
    </source>
</reference>
<dbReference type="Pfam" id="PF12945">
    <property type="entry name" value="PilZNR"/>
    <property type="match status" value="1"/>
</dbReference>
<keyword evidence="7" id="KW-1185">Reference proteome</keyword>
<gene>
    <name evidence="6" type="ORF">GCM10011501_29760</name>
</gene>
<keyword evidence="2" id="KW-0547">Nucleotide-binding</keyword>
<dbReference type="Gene3D" id="2.30.110.10">
    <property type="entry name" value="Electron Transport, Fmn-binding Protein, Chain A"/>
    <property type="match status" value="1"/>
</dbReference>
<evidence type="ECO:0000256" key="3">
    <source>
        <dbReference type="ARBA" id="ARBA00023143"/>
    </source>
</evidence>
<dbReference type="Gene3D" id="2.40.10.220">
    <property type="entry name" value="predicted glycosyltransferase like domains"/>
    <property type="match status" value="1"/>
</dbReference>
<dbReference type="SUPFAM" id="SSF141371">
    <property type="entry name" value="PilZ domain-like"/>
    <property type="match status" value="2"/>
</dbReference>
<dbReference type="RefSeq" id="WP_229817351.1">
    <property type="nucleotide sequence ID" value="NZ_BNAH01000013.1"/>
</dbReference>
<organism evidence="6 7">
    <name type="scientific">Thalassotalea profundi</name>
    <dbReference type="NCBI Taxonomy" id="2036687"/>
    <lineage>
        <taxon>Bacteria</taxon>
        <taxon>Pseudomonadati</taxon>
        <taxon>Pseudomonadota</taxon>
        <taxon>Gammaproteobacteria</taxon>
        <taxon>Alteromonadales</taxon>
        <taxon>Colwelliaceae</taxon>
        <taxon>Thalassotalea</taxon>
    </lineage>
</organism>